<dbReference type="Gene3D" id="1.20.1110.10">
    <property type="entry name" value="Calcium-transporting ATPase, transmembrane domain"/>
    <property type="match status" value="1"/>
</dbReference>
<dbReference type="SMART" id="SM00831">
    <property type="entry name" value="Cation_ATPase_N"/>
    <property type="match status" value="1"/>
</dbReference>
<dbReference type="GO" id="GO:0016887">
    <property type="term" value="F:ATP hydrolysis activity"/>
    <property type="evidence" value="ECO:0007669"/>
    <property type="project" value="InterPro"/>
</dbReference>
<feature type="transmembrane region" description="Helical" evidence="17">
    <location>
        <begin position="228"/>
        <end position="246"/>
    </location>
</feature>
<gene>
    <name evidence="19" type="ORF">BJP25_12115</name>
</gene>
<proteinExistence type="inferred from homology"/>
<dbReference type="PRINTS" id="PR00120">
    <property type="entry name" value="HATPASE"/>
</dbReference>
<name>A0A1Q9LR35_9PSEU</name>
<comment type="catalytic activity">
    <reaction evidence="15">
        <text>Cu(+)(in) + ATP + H2O = Cu(+)(out) + ADP + phosphate + H(+)</text>
        <dbReference type="Rhea" id="RHEA:25792"/>
        <dbReference type="ChEBI" id="CHEBI:15377"/>
        <dbReference type="ChEBI" id="CHEBI:15378"/>
        <dbReference type="ChEBI" id="CHEBI:30616"/>
        <dbReference type="ChEBI" id="CHEBI:43474"/>
        <dbReference type="ChEBI" id="CHEBI:49552"/>
        <dbReference type="ChEBI" id="CHEBI:456216"/>
        <dbReference type="EC" id="7.2.2.8"/>
    </reaction>
</comment>
<evidence type="ECO:0000256" key="6">
    <source>
        <dbReference type="ARBA" id="ARBA00022723"/>
    </source>
</evidence>
<evidence type="ECO:0000256" key="4">
    <source>
        <dbReference type="ARBA" id="ARBA00022448"/>
    </source>
</evidence>
<dbReference type="Gene3D" id="3.40.50.1000">
    <property type="entry name" value="HAD superfamily/HAD-like"/>
    <property type="match status" value="1"/>
</dbReference>
<dbReference type="GO" id="GO:0005524">
    <property type="term" value="F:ATP binding"/>
    <property type="evidence" value="ECO:0007669"/>
    <property type="project" value="UniProtKB-KW"/>
</dbReference>
<dbReference type="InterPro" id="IPR023298">
    <property type="entry name" value="ATPase_P-typ_TM_dom_sf"/>
</dbReference>
<accession>A0A1Q9LR35</accession>
<dbReference type="EMBL" id="MKQR01000007">
    <property type="protein sequence ID" value="OLR94485.1"/>
    <property type="molecule type" value="Genomic_DNA"/>
</dbReference>
<feature type="transmembrane region" description="Helical" evidence="17">
    <location>
        <begin position="653"/>
        <end position="674"/>
    </location>
</feature>
<dbReference type="PROSITE" id="PS00154">
    <property type="entry name" value="ATPASE_E1_E2"/>
    <property type="match status" value="1"/>
</dbReference>
<protein>
    <recommendedName>
        <fullName evidence="3">P-type Cu(+) transporter</fullName>
        <ecNumber evidence="3">7.2.2.8</ecNumber>
    </recommendedName>
</protein>
<dbReference type="Pfam" id="PF00122">
    <property type="entry name" value="E1-E2_ATPase"/>
    <property type="match status" value="1"/>
</dbReference>
<dbReference type="SUPFAM" id="SSF81665">
    <property type="entry name" value="Calcium ATPase, transmembrane domain M"/>
    <property type="match status" value="1"/>
</dbReference>
<evidence type="ECO:0000256" key="10">
    <source>
        <dbReference type="ARBA" id="ARBA00022967"/>
    </source>
</evidence>
<keyword evidence="13" id="KW-0406">Ion transport</keyword>
<evidence type="ECO:0000256" key="13">
    <source>
        <dbReference type="ARBA" id="ARBA00023065"/>
    </source>
</evidence>
<organism evidence="19 20">
    <name type="scientific">Actinokineospora bangkokensis</name>
    <dbReference type="NCBI Taxonomy" id="1193682"/>
    <lineage>
        <taxon>Bacteria</taxon>
        <taxon>Bacillati</taxon>
        <taxon>Actinomycetota</taxon>
        <taxon>Actinomycetes</taxon>
        <taxon>Pseudonocardiales</taxon>
        <taxon>Pseudonocardiaceae</taxon>
        <taxon>Actinokineospora</taxon>
    </lineage>
</organism>
<keyword evidence="10" id="KW-1278">Translocase</keyword>
<feature type="transmembrane region" description="Helical" evidence="17">
    <location>
        <begin position="730"/>
        <end position="749"/>
    </location>
</feature>
<dbReference type="GO" id="GO:0046872">
    <property type="term" value="F:metal ion binding"/>
    <property type="evidence" value="ECO:0007669"/>
    <property type="project" value="UniProtKB-KW"/>
</dbReference>
<sequence length="851" mass="86628">MHPPPPVDQTPPVACLTDDQAARVRQRVGPNRVPEAAGAGVTARVVAQLRDPMILLLLAAAAIAVALRDATDAGVIAAVVVLNTAIGVAQQVRAEHALAALRTLAAPTTRVVRAGVERTTPAVDLVPGDLVRLTAGDIVPADAELLAAEAFQVDESALTGESVPVDKAAGAGERGLVCAGTVVTRGRAEARVIATGARSALGRIAAAVGSQRPRPTPLQRRLAQLGRVLVWAALALSALVAVLGLLSGQSPGTTALTALSLAVAAVPESLPAVVTLALALGARRMARHHAVVRSLPAVETLGSVTVLAADKTGTLTEGRMVVEELWTPGGGRCAVTGHGYDPVGEIRCPGGPPLELLRCAALCNDATIDPPTRDGHRWTPVGDPTEAALVALVSKGGISVAAARDRYPRTGEIPFDSARGRMDTTHRNPSGGWLVLTKGAPEVLLAPGGPLPDDILTQRARVVAADMAGAGQRVLALLERHSDRPGAPAAPGPGQATLLGLVAIADPPRPDAPKVVRALRRAGIRLVMITGDHPRTAAAIAARVGIAGTAGVATAADIPADTDAVSVYARTRPEHKPLVIQARQARGEVVAMTGDGVNDAPALRRADIGIAMGGQGTEVARQAADLVLTDDDLGTVVTAVAEGRRIQAAVRTFLHYALSGGLAEVAVMLLGPLIGLPQTLLPAQILWINLLTHGLPGVAFGTEPPPTGALRAGPRPPAQAVLGAGLWQRITWTGALIATTALAVGAWAAATGRPWQSLLFLTLGLAQLGVAAALRGPGRRPRFLDAAVAGAIALQLAAVTVPGLRSLLTTTPPEPSDLAGVAAVALLPAVIVRIVAKASTRTSPGLGVETA</sequence>
<evidence type="ECO:0000256" key="12">
    <source>
        <dbReference type="ARBA" id="ARBA00023008"/>
    </source>
</evidence>
<keyword evidence="4" id="KW-0813">Transport</keyword>
<dbReference type="InterPro" id="IPR023299">
    <property type="entry name" value="ATPase_P-typ_cyto_dom_N"/>
</dbReference>
<keyword evidence="8" id="KW-0187">Copper transport</keyword>
<feature type="domain" description="Cation-transporting P-type ATPase N-terminal" evidence="18">
    <location>
        <begin position="5"/>
        <end position="69"/>
    </location>
</feature>
<keyword evidence="11 17" id="KW-1133">Transmembrane helix</keyword>
<dbReference type="InterPro" id="IPR023214">
    <property type="entry name" value="HAD_sf"/>
</dbReference>
<evidence type="ECO:0000259" key="18">
    <source>
        <dbReference type="SMART" id="SM00831"/>
    </source>
</evidence>
<comment type="caution">
    <text evidence="19">The sequence shown here is derived from an EMBL/GenBank/DDBJ whole genome shotgun (WGS) entry which is preliminary data.</text>
</comment>
<feature type="transmembrane region" description="Helical" evidence="17">
    <location>
        <begin position="786"/>
        <end position="806"/>
    </location>
</feature>
<feature type="transmembrane region" description="Helical" evidence="17">
    <location>
        <begin position="258"/>
        <end position="280"/>
    </location>
</feature>
<dbReference type="InterPro" id="IPR004014">
    <property type="entry name" value="ATPase_P-typ_cation-transptr_N"/>
</dbReference>
<comment type="similarity">
    <text evidence="2">Belongs to the cation transport ATPase (P-type) (TC 3.A.3) family. Type IB subfamily.</text>
</comment>
<keyword evidence="6" id="KW-0479">Metal-binding</keyword>
<dbReference type="SFLD" id="SFLDF00027">
    <property type="entry name" value="p-type_atpase"/>
    <property type="match status" value="1"/>
</dbReference>
<feature type="transmembrane region" description="Helical" evidence="17">
    <location>
        <begin position="818"/>
        <end position="836"/>
    </location>
</feature>
<dbReference type="GO" id="GO:0140581">
    <property type="term" value="F:P-type monovalent copper transporter activity"/>
    <property type="evidence" value="ECO:0007669"/>
    <property type="project" value="UniProtKB-EC"/>
</dbReference>
<dbReference type="InterPro" id="IPR018303">
    <property type="entry name" value="ATPase_P-typ_P_site"/>
</dbReference>
<dbReference type="Pfam" id="PF00690">
    <property type="entry name" value="Cation_ATPase_N"/>
    <property type="match status" value="1"/>
</dbReference>
<keyword evidence="20" id="KW-1185">Reference proteome</keyword>
<dbReference type="Gene3D" id="2.70.150.10">
    <property type="entry name" value="Calcium-transporting ATPase, cytoplasmic transduction domain A"/>
    <property type="match status" value="1"/>
</dbReference>
<dbReference type="InterPro" id="IPR036412">
    <property type="entry name" value="HAD-like_sf"/>
</dbReference>
<dbReference type="STRING" id="1193682.BJP25_12115"/>
<dbReference type="PANTHER" id="PTHR42861">
    <property type="entry name" value="CALCIUM-TRANSPORTING ATPASE"/>
    <property type="match status" value="1"/>
</dbReference>
<evidence type="ECO:0000256" key="15">
    <source>
        <dbReference type="ARBA" id="ARBA00049289"/>
    </source>
</evidence>
<dbReference type="PRINTS" id="PR00119">
    <property type="entry name" value="CATATPASE"/>
</dbReference>
<evidence type="ECO:0000256" key="7">
    <source>
        <dbReference type="ARBA" id="ARBA00022741"/>
    </source>
</evidence>
<evidence type="ECO:0000256" key="2">
    <source>
        <dbReference type="ARBA" id="ARBA00006024"/>
    </source>
</evidence>
<feature type="transmembrane region" description="Helical" evidence="17">
    <location>
        <begin position="755"/>
        <end position="774"/>
    </location>
</feature>
<keyword evidence="14 17" id="KW-0472">Membrane</keyword>
<dbReference type="Pfam" id="PF00689">
    <property type="entry name" value="Cation_ATPase_C"/>
    <property type="match status" value="1"/>
</dbReference>
<dbReference type="SFLD" id="SFLDG00002">
    <property type="entry name" value="C1.7:_P-type_atpase_like"/>
    <property type="match status" value="1"/>
</dbReference>
<evidence type="ECO:0000256" key="3">
    <source>
        <dbReference type="ARBA" id="ARBA00012517"/>
    </source>
</evidence>
<evidence type="ECO:0000256" key="9">
    <source>
        <dbReference type="ARBA" id="ARBA00022840"/>
    </source>
</evidence>
<keyword evidence="5 17" id="KW-0812">Transmembrane</keyword>
<dbReference type="InterPro" id="IPR059000">
    <property type="entry name" value="ATPase_P-type_domA"/>
</dbReference>
<keyword evidence="12" id="KW-0186">Copper</keyword>
<dbReference type="GO" id="GO:0005886">
    <property type="term" value="C:plasma membrane"/>
    <property type="evidence" value="ECO:0007669"/>
    <property type="project" value="UniProtKB-SubCell"/>
</dbReference>
<dbReference type="SUPFAM" id="SSF81660">
    <property type="entry name" value="Metal cation-transporting ATPase, ATP-binding domain N"/>
    <property type="match status" value="1"/>
</dbReference>
<dbReference type="OrthoDB" id="9814270at2"/>
<keyword evidence="7" id="KW-0547">Nucleotide-binding</keyword>
<dbReference type="SUPFAM" id="SSF81653">
    <property type="entry name" value="Calcium ATPase, transduction domain A"/>
    <property type="match status" value="1"/>
</dbReference>
<dbReference type="SUPFAM" id="SSF56784">
    <property type="entry name" value="HAD-like"/>
    <property type="match status" value="1"/>
</dbReference>
<evidence type="ECO:0000256" key="16">
    <source>
        <dbReference type="ARBA" id="ARBA00049360"/>
    </source>
</evidence>
<evidence type="ECO:0000256" key="1">
    <source>
        <dbReference type="ARBA" id="ARBA00004651"/>
    </source>
</evidence>
<dbReference type="SFLD" id="SFLDS00003">
    <property type="entry name" value="Haloacid_Dehalogenase"/>
    <property type="match status" value="1"/>
</dbReference>
<dbReference type="InterPro" id="IPR044492">
    <property type="entry name" value="P_typ_ATPase_HD_dom"/>
</dbReference>
<dbReference type="InterPro" id="IPR008250">
    <property type="entry name" value="ATPase_P-typ_transduc_dom_A_sf"/>
</dbReference>
<keyword evidence="9" id="KW-0067">ATP-binding</keyword>
<evidence type="ECO:0000256" key="17">
    <source>
        <dbReference type="SAM" id="Phobius"/>
    </source>
</evidence>
<dbReference type="Pfam" id="PF13246">
    <property type="entry name" value="Cation_ATPase"/>
    <property type="match status" value="1"/>
</dbReference>
<reference evidence="19 20" key="1">
    <citation type="submission" date="2016-10" db="EMBL/GenBank/DDBJ databases">
        <title>The Draft Genome Sequence of Actinokineospora bangkokensis 44EHWT reveals the biosynthetic pathway of antifungal compounds Thailandins with unusual extender unit butylmalonyl-CoA.</title>
        <authorList>
            <person name="Greule A."/>
            <person name="Intra B."/>
            <person name="Flemming S."/>
            <person name="Rommel M.G."/>
            <person name="Panbangred W."/>
            <person name="Bechthold A."/>
        </authorList>
    </citation>
    <scope>NUCLEOTIDE SEQUENCE [LARGE SCALE GENOMIC DNA]</scope>
    <source>
        <strain evidence="19 20">44EHW</strain>
    </source>
</reference>
<dbReference type="RefSeq" id="WP_075973864.1">
    <property type="nucleotide sequence ID" value="NZ_MKQR01000007.1"/>
</dbReference>
<evidence type="ECO:0000313" key="20">
    <source>
        <dbReference type="Proteomes" id="UP000186040"/>
    </source>
</evidence>
<evidence type="ECO:0000313" key="19">
    <source>
        <dbReference type="EMBL" id="OLR94485.1"/>
    </source>
</evidence>
<dbReference type="EC" id="7.2.2.8" evidence="3"/>
<evidence type="ECO:0000256" key="8">
    <source>
        <dbReference type="ARBA" id="ARBA00022796"/>
    </source>
</evidence>
<feature type="transmembrane region" description="Helical" evidence="17">
    <location>
        <begin position="680"/>
        <end position="701"/>
    </location>
</feature>
<evidence type="ECO:0000256" key="5">
    <source>
        <dbReference type="ARBA" id="ARBA00022692"/>
    </source>
</evidence>
<dbReference type="Proteomes" id="UP000186040">
    <property type="component" value="Unassembled WGS sequence"/>
</dbReference>
<comment type="catalytic activity">
    <reaction evidence="16">
        <text>ATP + H2O = ADP + phosphate + H(+)</text>
        <dbReference type="Rhea" id="RHEA:13065"/>
        <dbReference type="ChEBI" id="CHEBI:15377"/>
        <dbReference type="ChEBI" id="CHEBI:15378"/>
        <dbReference type="ChEBI" id="CHEBI:30616"/>
        <dbReference type="ChEBI" id="CHEBI:43474"/>
        <dbReference type="ChEBI" id="CHEBI:456216"/>
    </reaction>
</comment>
<dbReference type="Gene3D" id="3.40.1110.10">
    <property type="entry name" value="Calcium-transporting ATPase, cytoplasmic domain N"/>
    <property type="match status" value="1"/>
</dbReference>
<dbReference type="InterPro" id="IPR006068">
    <property type="entry name" value="ATPase_P-typ_cation-transptr_C"/>
</dbReference>
<evidence type="ECO:0000256" key="11">
    <source>
        <dbReference type="ARBA" id="ARBA00022989"/>
    </source>
</evidence>
<dbReference type="InterPro" id="IPR001757">
    <property type="entry name" value="P_typ_ATPase"/>
</dbReference>
<dbReference type="AlphaFoldDB" id="A0A1Q9LR35"/>
<dbReference type="NCBIfam" id="TIGR01494">
    <property type="entry name" value="ATPase_P-type"/>
    <property type="match status" value="2"/>
</dbReference>
<evidence type="ECO:0000256" key="14">
    <source>
        <dbReference type="ARBA" id="ARBA00023136"/>
    </source>
</evidence>
<dbReference type="FunFam" id="3.40.50.1000:FF:000144">
    <property type="entry name" value="copper-transporting ATPase 1 isoform X2"/>
    <property type="match status" value="1"/>
</dbReference>
<comment type="subcellular location">
    <subcellularLocation>
        <location evidence="1">Cell membrane</location>
        <topology evidence="1">Multi-pass membrane protein</topology>
    </subcellularLocation>
</comment>